<dbReference type="RefSeq" id="WP_129404925.1">
    <property type="nucleotide sequence ID" value="NZ_SBKP01000014.1"/>
</dbReference>
<dbReference type="InterPro" id="IPR013974">
    <property type="entry name" value="SAF"/>
</dbReference>
<evidence type="ECO:0000313" key="2">
    <source>
        <dbReference type="EMBL" id="RXR26519.1"/>
    </source>
</evidence>
<dbReference type="EMBL" id="SBKP01000014">
    <property type="protein sequence ID" value="RXR26519.1"/>
    <property type="molecule type" value="Genomic_DNA"/>
</dbReference>
<dbReference type="Proteomes" id="UP000290958">
    <property type="component" value="Unassembled WGS sequence"/>
</dbReference>
<evidence type="ECO:0000259" key="1">
    <source>
        <dbReference type="SMART" id="SM00858"/>
    </source>
</evidence>
<organism evidence="2 3">
    <name type="scientific">Sphingobium fluviale</name>
    <dbReference type="NCBI Taxonomy" id="2506423"/>
    <lineage>
        <taxon>Bacteria</taxon>
        <taxon>Pseudomonadati</taxon>
        <taxon>Pseudomonadota</taxon>
        <taxon>Alphaproteobacteria</taxon>
        <taxon>Sphingomonadales</taxon>
        <taxon>Sphingomonadaceae</taxon>
        <taxon>Sphingobium</taxon>
    </lineage>
</organism>
<dbReference type="SMART" id="SM00858">
    <property type="entry name" value="SAF"/>
    <property type="match status" value="1"/>
</dbReference>
<comment type="caution">
    <text evidence="2">The sequence shown here is derived from an EMBL/GenBank/DDBJ whole genome shotgun (WGS) entry which is preliminary data.</text>
</comment>
<accession>A0A4Q1KF05</accession>
<proteinExistence type="predicted"/>
<name>A0A4Q1KF05_9SPHN</name>
<evidence type="ECO:0000313" key="3">
    <source>
        <dbReference type="Proteomes" id="UP000290958"/>
    </source>
</evidence>
<dbReference type="InterPro" id="IPR017592">
    <property type="entry name" value="Pilus_assmbl_Flp-typ_CpaB"/>
</dbReference>
<dbReference type="OrthoDB" id="163768at2"/>
<protein>
    <submittedName>
        <fullName evidence="2">Flp pilus assembly protein CpaB</fullName>
    </submittedName>
</protein>
<dbReference type="InterPro" id="IPR031571">
    <property type="entry name" value="RcpC_dom"/>
</dbReference>
<feature type="domain" description="SAF" evidence="1">
    <location>
        <begin position="50"/>
        <end position="116"/>
    </location>
</feature>
<dbReference type="CDD" id="cd11614">
    <property type="entry name" value="SAF_CpaB_FlgA_like"/>
    <property type="match status" value="1"/>
</dbReference>
<dbReference type="Pfam" id="PF16976">
    <property type="entry name" value="RcpC"/>
    <property type="match status" value="1"/>
</dbReference>
<sequence>MDVKKAVLLAGALIIAVAAALMARSMFSETQAPAPQATASAVPQQALDGPQVLVAKRALPVGTIIDAESFRFQPWPKDLVEEPYYLQGKADPQSLQGAVVRNAITAGQPATRGALIMPGERGFLAAALGPGMRAVTVPVSMQSSVAGFIFPGDRVDVLVTQTVNGEDANNPLRVTETIVRNLRVLATDQRTNALDETGKPDVRTFSNVTLEVTPRIAEKIAVSQTMGQISLTLRALADTKQDLDAAIANGNVALPNSNDPAAEKRALTTIASRPEDGRFGYSTGGDVSRFARRSMPPRKVVPQVGALVRVARGTAVEQVEIRGN</sequence>
<dbReference type="Pfam" id="PF08666">
    <property type="entry name" value="SAF"/>
    <property type="match status" value="1"/>
</dbReference>
<gene>
    <name evidence="2" type="primary">cpaB</name>
    <name evidence="2" type="ORF">EQG66_12465</name>
</gene>
<dbReference type="AlphaFoldDB" id="A0A4Q1KF05"/>
<reference evidence="3" key="1">
    <citation type="submission" date="2019-01" db="EMBL/GenBank/DDBJ databases">
        <title>Cytophagaceae bacterium strain CAR-16.</title>
        <authorList>
            <person name="Chen W.-M."/>
        </authorList>
    </citation>
    <scope>NUCLEOTIDE SEQUENCE [LARGE SCALE GENOMIC DNA]</scope>
    <source>
        <strain evidence="3">CHR27</strain>
    </source>
</reference>
<keyword evidence="3" id="KW-1185">Reference proteome</keyword>
<dbReference type="NCBIfam" id="TIGR03177">
    <property type="entry name" value="pilus_cpaB"/>
    <property type="match status" value="1"/>
</dbReference>